<feature type="compositionally biased region" description="Polar residues" evidence="1">
    <location>
        <begin position="122"/>
        <end position="152"/>
    </location>
</feature>
<reference evidence="2" key="1">
    <citation type="submission" date="2021-10" db="EMBL/GenBank/DDBJ databases">
        <title>Tropical sea cucumber genome reveals ecological adaptation and Cuvierian tubules defense mechanism.</title>
        <authorList>
            <person name="Chen T."/>
        </authorList>
    </citation>
    <scope>NUCLEOTIDE SEQUENCE</scope>
    <source>
        <strain evidence="2">Nanhai2018</strain>
        <tissue evidence="2">Muscle</tissue>
    </source>
</reference>
<organism evidence="2 3">
    <name type="scientific">Holothuria leucospilota</name>
    <name type="common">Black long sea cucumber</name>
    <name type="synonym">Mertensiothuria leucospilota</name>
    <dbReference type="NCBI Taxonomy" id="206669"/>
    <lineage>
        <taxon>Eukaryota</taxon>
        <taxon>Metazoa</taxon>
        <taxon>Echinodermata</taxon>
        <taxon>Eleutherozoa</taxon>
        <taxon>Echinozoa</taxon>
        <taxon>Holothuroidea</taxon>
        <taxon>Aspidochirotacea</taxon>
        <taxon>Aspidochirotida</taxon>
        <taxon>Holothuriidae</taxon>
        <taxon>Holothuria</taxon>
    </lineage>
</organism>
<evidence type="ECO:0000313" key="2">
    <source>
        <dbReference type="EMBL" id="KAJ8020667.1"/>
    </source>
</evidence>
<protein>
    <recommendedName>
        <fullName evidence="4">FZ domain-containing protein</fullName>
    </recommendedName>
</protein>
<feature type="region of interest" description="Disordered" evidence="1">
    <location>
        <begin position="472"/>
        <end position="495"/>
    </location>
</feature>
<dbReference type="SUPFAM" id="SSF63501">
    <property type="entry name" value="Frizzled cysteine-rich domain"/>
    <property type="match status" value="1"/>
</dbReference>
<feature type="region of interest" description="Disordered" evidence="1">
    <location>
        <begin position="309"/>
        <end position="357"/>
    </location>
</feature>
<dbReference type="Gene3D" id="1.10.2000.10">
    <property type="entry name" value="Frizzled cysteine-rich domain"/>
    <property type="match status" value="1"/>
</dbReference>
<name>A0A9Q0YI40_HOLLE</name>
<feature type="compositionally biased region" description="Low complexity" evidence="1">
    <location>
        <begin position="158"/>
        <end position="174"/>
    </location>
</feature>
<dbReference type="AlphaFoldDB" id="A0A9Q0YI40"/>
<feature type="region of interest" description="Disordered" evidence="1">
    <location>
        <begin position="122"/>
        <end position="181"/>
    </location>
</feature>
<keyword evidence="3" id="KW-1185">Reference proteome</keyword>
<evidence type="ECO:0000256" key="1">
    <source>
        <dbReference type="SAM" id="MobiDB-lite"/>
    </source>
</evidence>
<dbReference type="EMBL" id="JAIZAY010000022">
    <property type="protein sequence ID" value="KAJ8020667.1"/>
    <property type="molecule type" value="Genomic_DNA"/>
</dbReference>
<dbReference type="InterPro" id="IPR036790">
    <property type="entry name" value="Frizzled_dom_sf"/>
</dbReference>
<gene>
    <name evidence="2" type="ORF">HOLleu_40319</name>
</gene>
<evidence type="ECO:0000313" key="3">
    <source>
        <dbReference type="Proteomes" id="UP001152320"/>
    </source>
</evidence>
<sequence>MSFSFSGSIDVFGVCADIVDYQRAQPQPLFELYEDTDIATVTRLASVIALLCPEDLLPAMCSLFFPPLNITGLQLCPEGCNRLTIECLVVVPSFTEVQCDILPSGQDVGNGLCQVLQTSTEIPETPSVTSRQPETSIVSTDGPETTPASTTGLPVIQSSPATSSESSQPPSTSTLAISTSTPDMVTPEELINVGGMCAEFLPYSESLSRPAFMASRTLSSELTTLLVISNNVCAVNLIVGMCSLFYPPSALTGLSLCQETCQRMFLNIGGCPIISSFLDVDVEDCAMFPEETDQGNGLCLQASPSTAATTTTVSTEETQTPSELTSTALPSTAATTTTVSTEETQTPGEPTSTETTTPEVSIDVFGVCSEELSYQRAQPQPLFQIDSDVSIERITQLASVEVFCPAELLFGICSIFFPPLASTGLQICPETCVEVITGCPVVAAVFSAGECDILPQGQDTGNGLCQGNITETTVSPQPTRTSTGTMSVQQTTVPPSTSPEILTLVTGKTLEQTTRATTTTSETPDTACVPVAVRCQEVLPYSVAQRTVSMETAERALDIFRSVLPCDENFLALLCSDIFKPCPGSGFGTGYCSDQCSRIRNECFDVFNRLTNLAFPVDCSSLPNNIFNSTLAANYGLCN</sequence>
<proteinExistence type="predicted"/>
<accession>A0A9Q0YI40</accession>
<comment type="caution">
    <text evidence="2">The sequence shown here is derived from an EMBL/GenBank/DDBJ whole genome shotgun (WGS) entry which is preliminary data.</text>
</comment>
<evidence type="ECO:0008006" key="4">
    <source>
        <dbReference type="Google" id="ProtNLM"/>
    </source>
</evidence>
<dbReference type="OrthoDB" id="10678024at2759"/>
<dbReference type="Proteomes" id="UP001152320">
    <property type="component" value="Chromosome 22"/>
</dbReference>